<dbReference type="AlphaFoldDB" id="A0A5Q3Q5M0"/>
<dbReference type="EMBL" id="CP045929">
    <property type="protein sequence ID" value="QGK69921.1"/>
    <property type="molecule type" value="Genomic_DNA"/>
</dbReference>
<evidence type="ECO:0000259" key="4">
    <source>
        <dbReference type="PROSITE" id="PS50801"/>
    </source>
</evidence>
<comment type="similarity">
    <text evidence="1 2">Belongs to the anti-sigma-factor antagonist family.</text>
</comment>
<dbReference type="CDD" id="cd07043">
    <property type="entry name" value="STAS_anti-anti-sigma_factors"/>
    <property type="match status" value="1"/>
</dbReference>
<sequence>MSRPQPATSDRDRGTGRLGDGAVIAPRHGVASPATRRQQHLLTLSIDRPARGVVVVTIHGEIDLASVPRLTELIRQRMTAANLRAVVLDLSAVQFVNSFGIELLVHAQSRAEQRGIDLRLVLGDGPMRRLLALTRLTDRFTHHGTVDEALARVG</sequence>
<dbReference type="KEGG" id="sace:GIY23_10670"/>
<dbReference type="Pfam" id="PF01740">
    <property type="entry name" value="STAS"/>
    <property type="match status" value="1"/>
</dbReference>
<dbReference type="InterPro" id="IPR002645">
    <property type="entry name" value="STAS_dom"/>
</dbReference>
<feature type="domain" description="STAS" evidence="4">
    <location>
        <begin position="52"/>
        <end position="153"/>
    </location>
</feature>
<protein>
    <recommendedName>
        <fullName evidence="2">Anti-sigma factor antagonist</fullName>
    </recommendedName>
</protein>
<dbReference type="Gene3D" id="3.30.750.24">
    <property type="entry name" value="STAS domain"/>
    <property type="match status" value="1"/>
</dbReference>
<dbReference type="RefSeq" id="WP_154076514.1">
    <property type="nucleotide sequence ID" value="NZ_CP045929.1"/>
</dbReference>
<accession>A0A5Q3Q5M0</accession>
<proteinExistence type="inferred from homology"/>
<organism evidence="5 6">
    <name type="scientific">Allosaccharopolyspora coralli</name>
    <dbReference type="NCBI Taxonomy" id="2665642"/>
    <lineage>
        <taxon>Bacteria</taxon>
        <taxon>Bacillati</taxon>
        <taxon>Actinomycetota</taxon>
        <taxon>Actinomycetes</taxon>
        <taxon>Pseudonocardiales</taxon>
        <taxon>Pseudonocardiaceae</taxon>
        <taxon>Allosaccharopolyspora</taxon>
    </lineage>
</organism>
<dbReference type="NCBIfam" id="TIGR00377">
    <property type="entry name" value="ant_ant_sig"/>
    <property type="match status" value="1"/>
</dbReference>
<evidence type="ECO:0000256" key="3">
    <source>
        <dbReference type="SAM" id="MobiDB-lite"/>
    </source>
</evidence>
<dbReference type="GO" id="GO:0043856">
    <property type="term" value="F:anti-sigma factor antagonist activity"/>
    <property type="evidence" value="ECO:0007669"/>
    <property type="project" value="InterPro"/>
</dbReference>
<evidence type="ECO:0000256" key="2">
    <source>
        <dbReference type="RuleBase" id="RU003749"/>
    </source>
</evidence>
<dbReference type="PROSITE" id="PS50801">
    <property type="entry name" value="STAS"/>
    <property type="match status" value="1"/>
</dbReference>
<dbReference type="Proteomes" id="UP000371041">
    <property type="component" value="Chromosome"/>
</dbReference>
<evidence type="ECO:0000313" key="6">
    <source>
        <dbReference type="Proteomes" id="UP000371041"/>
    </source>
</evidence>
<keyword evidence="6" id="KW-1185">Reference proteome</keyword>
<reference evidence="6" key="1">
    <citation type="submission" date="2019-11" db="EMBL/GenBank/DDBJ databases">
        <title>The complete genome sequence of Saccharopolyspora sp. E2A.</title>
        <authorList>
            <person name="Zhang G."/>
        </authorList>
    </citation>
    <scope>NUCLEOTIDE SEQUENCE [LARGE SCALE GENOMIC DNA]</scope>
    <source>
        <strain evidence="6">E2A</strain>
    </source>
</reference>
<dbReference type="PANTHER" id="PTHR33495">
    <property type="entry name" value="ANTI-SIGMA FACTOR ANTAGONIST TM_1081-RELATED-RELATED"/>
    <property type="match status" value="1"/>
</dbReference>
<evidence type="ECO:0000313" key="5">
    <source>
        <dbReference type="EMBL" id="QGK69921.1"/>
    </source>
</evidence>
<evidence type="ECO:0000256" key="1">
    <source>
        <dbReference type="ARBA" id="ARBA00009013"/>
    </source>
</evidence>
<feature type="region of interest" description="Disordered" evidence="3">
    <location>
        <begin position="1"/>
        <end position="23"/>
    </location>
</feature>
<name>A0A5Q3Q5M0_9PSEU</name>
<dbReference type="PANTHER" id="PTHR33495:SF2">
    <property type="entry name" value="ANTI-SIGMA FACTOR ANTAGONIST TM_1081-RELATED"/>
    <property type="match status" value="1"/>
</dbReference>
<dbReference type="InterPro" id="IPR003658">
    <property type="entry name" value="Anti-sigma_ant"/>
</dbReference>
<dbReference type="SUPFAM" id="SSF52091">
    <property type="entry name" value="SpoIIaa-like"/>
    <property type="match status" value="1"/>
</dbReference>
<gene>
    <name evidence="5" type="ORF">GIY23_10670</name>
</gene>
<dbReference type="InterPro" id="IPR036513">
    <property type="entry name" value="STAS_dom_sf"/>
</dbReference>